<proteinExistence type="predicted"/>
<dbReference type="EMBL" id="AP014862">
    <property type="protein sequence ID" value="BAU74860.1"/>
    <property type="molecule type" value="Genomic_DNA"/>
</dbReference>
<sequence>MLEAHGGGTSLYLFSRYAASRLTISQIVPAFLVSASKDRTPAAAPLRFLS</sequence>
<accession>A0AAD1FFE9</accession>
<name>A0AAD1FFE9_METFU</name>
<gene>
    <name evidence="1" type="ORF">KF707C_31720</name>
</gene>
<organism evidence="1 2">
    <name type="scientific">Metapseudomonas furukawaii</name>
    <name type="common">Pseudomonas furukawaii</name>
    <dbReference type="NCBI Taxonomy" id="1149133"/>
    <lineage>
        <taxon>Bacteria</taxon>
        <taxon>Pseudomonadati</taxon>
        <taxon>Pseudomonadota</taxon>
        <taxon>Gammaproteobacteria</taxon>
        <taxon>Pseudomonadales</taxon>
        <taxon>Pseudomonadaceae</taxon>
        <taxon>Metapseudomonas</taxon>
    </lineage>
</organism>
<dbReference type="Proteomes" id="UP000218554">
    <property type="component" value="Chromosome"/>
</dbReference>
<dbReference type="KEGG" id="pfuw:KF707C_31720"/>
<dbReference type="AlphaFoldDB" id="A0AAD1FFE9"/>
<reference evidence="2" key="1">
    <citation type="submission" date="2015-05" db="EMBL/GenBank/DDBJ databases">
        <title>Draft genome sequencing of a biphenyl-degrading bacterium, Pseudomonas balearica KF707 (=NBRC110670).</title>
        <authorList>
            <person name="Kimura N."/>
            <person name="Hirose J."/>
            <person name="Watanabe T."/>
            <person name="Suenaga H."/>
            <person name="Fujihara H."/>
            <person name="Noguchi M."/>
            <person name="Hashimoto M."/>
            <person name="Shimodaira J."/>
            <person name="Tsuchikane K."/>
            <person name="Hosoyama A."/>
            <person name="Yamazoe A."/>
            <person name="Fujita N."/>
            <person name="Furukawa K."/>
        </authorList>
    </citation>
    <scope>NUCLEOTIDE SEQUENCE [LARGE SCALE GENOMIC DNA]</scope>
    <source>
        <strain evidence="2">DSM 10086 / NBRC 110670 / KF707</strain>
    </source>
</reference>
<protein>
    <submittedName>
        <fullName evidence="1">Uncharacterized protein</fullName>
    </submittedName>
</protein>
<keyword evidence="2" id="KW-1185">Reference proteome</keyword>
<evidence type="ECO:0000313" key="1">
    <source>
        <dbReference type="EMBL" id="BAU74860.1"/>
    </source>
</evidence>
<evidence type="ECO:0000313" key="2">
    <source>
        <dbReference type="Proteomes" id="UP000218554"/>
    </source>
</evidence>
<reference evidence="1 2" key="2">
    <citation type="journal article" date="2017" name="Int. J. Syst. Evol. Microbiol.">
        <title>Pseudomonas furukawaii sp. nov., a polychlorinated biphenyl-degrading bacterium isolated from biphenyl-contaminated soil in Japan.</title>
        <authorList>
            <person name="Kimura N."/>
            <person name="Watanabe T."/>
            <person name="Suenaga H."/>
            <person name="Fujihara H."/>
            <person name="Futagami T."/>
            <person name="Goto M."/>
            <person name="Hanada S."/>
            <person name="Hirose J."/>
        </authorList>
    </citation>
    <scope>NUCLEOTIDE SEQUENCE [LARGE SCALE GENOMIC DNA]</scope>
    <source>
        <strain evidence="2">DSM 10086 / NBRC 110670 / KF707</strain>
    </source>
</reference>